<reference evidence="3 4" key="1">
    <citation type="submission" date="2016-10" db="EMBL/GenBank/DDBJ databases">
        <authorList>
            <person name="de Groot N.N."/>
        </authorList>
    </citation>
    <scope>NUCLEOTIDE SEQUENCE [LARGE SCALE GENOMIC DNA]</scope>
    <source>
        <strain evidence="3 4">DSM 15283</strain>
    </source>
</reference>
<dbReference type="GO" id="GO:0008410">
    <property type="term" value="F:CoA-transferase activity"/>
    <property type="evidence" value="ECO:0007669"/>
    <property type="project" value="InterPro"/>
</dbReference>
<organism evidence="3 4">
    <name type="scientific">Shimia aestuarii</name>
    <dbReference type="NCBI Taxonomy" id="254406"/>
    <lineage>
        <taxon>Bacteria</taxon>
        <taxon>Pseudomonadati</taxon>
        <taxon>Pseudomonadota</taxon>
        <taxon>Alphaproteobacteria</taxon>
        <taxon>Rhodobacterales</taxon>
        <taxon>Roseobacteraceae</taxon>
    </lineage>
</organism>
<keyword evidence="1 3" id="KW-0808">Transferase</keyword>
<sequence length="92" mass="9914">MAHDNPKEVIARRVAQEIKPGMIVNLGIGLPSLVAGYVAQEKNIVFHAENGLIGLGTRPPEGMEAKELRMREAGSSAPCPAQLRSAQRQVSR</sequence>
<dbReference type="PANTHER" id="PTHR13707:SF60">
    <property type="entry name" value="ACETATE COA-TRANSFERASE SUBUNIT ALPHA"/>
    <property type="match status" value="1"/>
</dbReference>
<accession>A0A1I4T8G1</accession>
<dbReference type="Proteomes" id="UP000199144">
    <property type="component" value="Unassembled WGS sequence"/>
</dbReference>
<dbReference type="PANTHER" id="PTHR13707">
    <property type="entry name" value="KETOACID-COENZYME A TRANSFERASE"/>
    <property type="match status" value="1"/>
</dbReference>
<dbReference type="InterPro" id="IPR004165">
    <property type="entry name" value="CoA_trans_fam_I"/>
</dbReference>
<evidence type="ECO:0000256" key="2">
    <source>
        <dbReference type="SAM" id="MobiDB-lite"/>
    </source>
</evidence>
<feature type="region of interest" description="Disordered" evidence="2">
    <location>
        <begin position="71"/>
        <end position="92"/>
    </location>
</feature>
<dbReference type="STRING" id="254406.SAMN04488042_11440"/>
<keyword evidence="4" id="KW-1185">Reference proteome</keyword>
<dbReference type="SUPFAM" id="SSF100950">
    <property type="entry name" value="NagB/RpiA/CoA transferase-like"/>
    <property type="match status" value="1"/>
</dbReference>
<evidence type="ECO:0000256" key="1">
    <source>
        <dbReference type="ARBA" id="ARBA00022679"/>
    </source>
</evidence>
<proteinExistence type="predicted"/>
<protein>
    <submittedName>
        <fullName evidence="3">Coenzyme A transferase</fullName>
    </submittedName>
</protein>
<evidence type="ECO:0000313" key="3">
    <source>
        <dbReference type="EMBL" id="SFM73024.1"/>
    </source>
</evidence>
<dbReference type="InterPro" id="IPR037171">
    <property type="entry name" value="NagB/RpiA_transferase-like"/>
</dbReference>
<dbReference type="Gene3D" id="3.40.1080.10">
    <property type="entry name" value="Glutaconate Coenzyme A-transferase"/>
    <property type="match status" value="1"/>
</dbReference>
<name>A0A1I4T8G1_9RHOB</name>
<evidence type="ECO:0000313" key="4">
    <source>
        <dbReference type="Proteomes" id="UP000199144"/>
    </source>
</evidence>
<dbReference type="Pfam" id="PF01144">
    <property type="entry name" value="CoA_trans"/>
    <property type="match status" value="1"/>
</dbReference>
<dbReference type="EMBL" id="FOTQ01000014">
    <property type="protein sequence ID" value="SFM73024.1"/>
    <property type="molecule type" value="Genomic_DNA"/>
</dbReference>
<gene>
    <name evidence="3" type="ORF">SAMN04488042_11440</name>
</gene>
<dbReference type="AlphaFoldDB" id="A0A1I4T8G1"/>